<evidence type="ECO:0000256" key="3">
    <source>
        <dbReference type="ARBA" id="ARBA00022723"/>
    </source>
</evidence>
<comment type="cofactor">
    <cofactor evidence="7">
        <name>[2Fe-2S] cluster</name>
        <dbReference type="ChEBI" id="CHEBI:190135"/>
    </cofactor>
</comment>
<keyword evidence="1" id="KW-0813">Transport</keyword>
<evidence type="ECO:0000256" key="4">
    <source>
        <dbReference type="ARBA" id="ARBA00022982"/>
    </source>
</evidence>
<evidence type="ECO:0000256" key="5">
    <source>
        <dbReference type="ARBA" id="ARBA00023004"/>
    </source>
</evidence>
<dbReference type="GO" id="GO:0046872">
    <property type="term" value="F:metal ion binding"/>
    <property type="evidence" value="ECO:0007669"/>
    <property type="project" value="UniProtKB-KW"/>
</dbReference>
<dbReference type="Proteomes" id="UP000295293">
    <property type="component" value="Unassembled WGS sequence"/>
</dbReference>
<evidence type="ECO:0000256" key="1">
    <source>
        <dbReference type="ARBA" id="ARBA00022448"/>
    </source>
</evidence>
<dbReference type="EMBL" id="SNZH01000008">
    <property type="protein sequence ID" value="TDR42497.1"/>
    <property type="molecule type" value="Genomic_DNA"/>
</dbReference>
<evidence type="ECO:0000313" key="12">
    <source>
        <dbReference type="Proteomes" id="UP000295293"/>
    </source>
</evidence>
<keyword evidence="12" id="KW-1185">Reference proteome</keyword>
<name>A0A4R6YV15_9GAMM</name>
<dbReference type="InterPro" id="IPR041854">
    <property type="entry name" value="BFD-like_2Fe2S-bd_dom_sf"/>
</dbReference>
<organism evidence="11 12">
    <name type="scientific">Tahibacter aquaticus</name>
    <dbReference type="NCBI Taxonomy" id="520092"/>
    <lineage>
        <taxon>Bacteria</taxon>
        <taxon>Pseudomonadati</taxon>
        <taxon>Pseudomonadota</taxon>
        <taxon>Gammaproteobacteria</taxon>
        <taxon>Lysobacterales</taxon>
        <taxon>Rhodanobacteraceae</taxon>
        <taxon>Tahibacter</taxon>
    </lineage>
</organism>
<gene>
    <name evidence="11" type="ORF">DFR29_10881</name>
</gene>
<evidence type="ECO:0000256" key="7">
    <source>
        <dbReference type="ARBA" id="ARBA00034078"/>
    </source>
</evidence>
<feature type="domain" description="BFD-like [2Fe-2S]-binding" evidence="10">
    <location>
        <begin position="2"/>
        <end position="51"/>
    </location>
</feature>
<keyword evidence="2" id="KW-0001">2Fe-2S</keyword>
<evidence type="ECO:0000259" key="10">
    <source>
        <dbReference type="Pfam" id="PF04324"/>
    </source>
</evidence>
<comment type="caution">
    <text evidence="11">The sequence shown here is derived from an EMBL/GenBank/DDBJ whole genome shotgun (WGS) entry which is preliminary data.</text>
</comment>
<evidence type="ECO:0000256" key="8">
    <source>
        <dbReference type="ARBA" id="ARBA00039386"/>
    </source>
</evidence>
<keyword evidence="5" id="KW-0408">Iron</keyword>
<evidence type="ECO:0000313" key="11">
    <source>
        <dbReference type="EMBL" id="TDR42497.1"/>
    </source>
</evidence>
<dbReference type="InterPro" id="IPR007419">
    <property type="entry name" value="BFD-like_2Fe2S-bd_dom"/>
</dbReference>
<comment type="similarity">
    <text evidence="9">Belongs to the Bfd family.</text>
</comment>
<dbReference type="PANTHER" id="PTHR37424">
    <property type="entry name" value="BACTERIOFERRITIN-ASSOCIATED FERREDOXIN"/>
    <property type="match status" value="1"/>
</dbReference>
<dbReference type="InterPro" id="IPR052371">
    <property type="entry name" value="BFD-associated_ferredoxin"/>
</dbReference>
<sequence>MYVCICNGVTDTTIRKAAAEGVATLSELTMRTGCAGSCGACADFAEQVLREALPRNARAFSVQVLAAA</sequence>
<keyword evidence="6" id="KW-0411">Iron-sulfur</keyword>
<evidence type="ECO:0000256" key="9">
    <source>
        <dbReference type="ARBA" id="ARBA00046332"/>
    </source>
</evidence>
<dbReference type="Gene3D" id="1.10.10.1100">
    <property type="entry name" value="BFD-like [2Fe-2S]-binding domain"/>
    <property type="match status" value="1"/>
</dbReference>
<reference evidence="11 12" key="1">
    <citation type="submission" date="2019-03" db="EMBL/GenBank/DDBJ databases">
        <title>Genomic Encyclopedia of Type Strains, Phase IV (KMG-IV): sequencing the most valuable type-strain genomes for metagenomic binning, comparative biology and taxonomic classification.</title>
        <authorList>
            <person name="Goeker M."/>
        </authorList>
    </citation>
    <scope>NUCLEOTIDE SEQUENCE [LARGE SCALE GENOMIC DNA]</scope>
    <source>
        <strain evidence="11 12">DSM 21667</strain>
    </source>
</reference>
<dbReference type="GO" id="GO:0051537">
    <property type="term" value="F:2 iron, 2 sulfur cluster binding"/>
    <property type="evidence" value="ECO:0007669"/>
    <property type="project" value="UniProtKB-KW"/>
</dbReference>
<accession>A0A4R6YV15</accession>
<evidence type="ECO:0000256" key="6">
    <source>
        <dbReference type="ARBA" id="ARBA00023014"/>
    </source>
</evidence>
<dbReference type="AlphaFoldDB" id="A0A4R6YV15"/>
<evidence type="ECO:0000256" key="2">
    <source>
        <dbReference type="ARBA" id="ARBA00022714"/>
    </source>
</evidence>
<dbReference type="OrthoDB" id="9815350at2"/>
<dbReference type="RefSeq" id="WP_133819318.1">
    <property type="nucleotide sequence ID" value="NZ_SNZH01000008.1"/>
</dbReference>
<protein>
    <recommendedName>
        <fullName evidence="8">Bacterioferritin-associated ferredoxin</fullName>
    </recommendedName>
</protein>
<dbReference type="PANTHER" id="PTHR37424:SF1">
    <property type="entry name" value="BACTERIOFERRITIN-ASSOCIATED FERREDOXIN"/>
    <property type="match status" value="1"/>
</dbReference>
<keyword evidence="3" id="KW-0479">Metal-binding</keyword>
<keyword evidence="4" id="KW-0249">Electron transport</keyword>
<proteinExistence type="inferred from homology"/>
<dbReference type="Pfam" id="PF04324">
    <property type="entry name" value="Fer2_BFD"/>
    <property type="match status" value="1"/>
</dbReference>